<feature type="domain" description="FAD-binding" evidence="6">
    <location>
        <begin position="7"/>
        <end position="330"/>
    </location>
</feature>
<feature type="binding site" evidence="5">
    <location>
        <position position="300"/>
    </location>
    <ligand>
        <name>FAD</name>
        <dbReference type="ChEBI" id="CHEBI:57692"/>
    </ligand>
</feature>
<name>A0AAD0YJ54_CHRNA</name>
<feature type="binding site" evidence="5">
    <location>
        <position position="50"/>
    </location>
    <ligand>
        <name>FAD</name>
        <dbReference type="ChEBI" id="CHEBI:57692"/>
    </ligand>
</feature>
<dbReference type="GO" id="GO:0004497">
    <property type="term" value="F:monooxygenase activity"/>
    <property type="evidence" value="ECO:0007669"/>
    <property type="project" value="UniProtKB-UniRule"/>
</dbReference>
<gene>
    <name evidence="7" type="ORF">EG343_04435</name>
</gene>
<dbReference type="PANTHER" id="PTHR46972:SF1">
    <property type="entry name" value="FAD DEPENDENT OXIDOREDUCTASE DOMAIN-CONTAINING PROTEIN"/>
    <property type="match status" value="1"/>
</dbReference>
<keyword evidence="5" id="KW-0547">Nucleotide-binding</keyword>
<dbReference type="GO" id="GO:0071949">
    <property type="term" value="F:FAD binding"/>
    <property type="evidence" value="ECO:0007669"/>
    <property type="project" value="InterPro"/>
</dbReference>
<evidence type="ECO:0000256" key="2">
    <source>
        <dbReference type="ARBA" id="ARBA00022827"/>
    </source>
</evidence>
<dbReference type="GO" id="GO:0046677">
    <property type="term" value="P:response to antibiotic"/>
    <property type="evidence" value="ECO:0007669"/>
    <property type="project" value="InterPro"/>
</dbReference>
<keyword evidence="5" id="KW-0521">NADP</keyword>
<protein>
    <recommendedName>
        <fullName evidence="5">Flavin-dependent monooxygenase</fullName>
    </recommendedName>
    <alternativeName>
        <fullName evidence="5">TetX monooxygenase</fullName>
        <shortName evidence="5">TetX</shortName>
        <ecNumber evidence="5">1.14.13.-</ecNumber>
    </alternativeName>
</protein>
<dbReference type="GO" id="GO:0005737">
    <property type="term" value="C:cytoplasm"/>
    <property type="evidence" value="ECO:0007669"/>
    <property type="project" value="UniProtKB-SubCell"/>
</dbReference>
<evidence type="ECO:0000256" key="3">
    <source>
        <dbReference type="ARBA" id="ARBA00023002"/>
    </source>
</evidence>
<dbReference type="Gene3D" id="3.50.50.60">
    <property type="entry name" value="FAD/NAD(P)-binding domain"/>
    <property type="match status" value="1"/>
</dbReference>
<evidence type="ECO:0000256" key="4">
    <source>
        <dbReference type="ARBA" id="ARBA00023033"/>
    </source>
</evidence>
<comment type="subcellular location">
    <subcellularLocation>
        <location evidence="5">Cytoplasm</location>
    </subcellularLocation>
</comment>
<comment type="cofactor">
    <cofactor evidence="5">
        <name>FAD</name>
        <dbReference type="ChEBI" id="CHEBI:57692"/>
    </cofactor>
</comment>
<sequence>MILKNKKIAIIGAGPVGLTMAVLLQQKGVEVTVYERDKDADTRVWGGTLDLHQNSGQEAMARAGLLEKYYATSIPMGINIMDDQGNLLLTKKITRENQHDNPEINRNHLREMLLDGLADNTVVWDRKFTGMEEDNGQWLLHFENKPSSIADLVIGANGGMSKVRQYVTETEIKETGTFIIQGDIPQPEINCLEFYQWCDGKRLMAAYQGNLLVVNPYNNGALTYGVIFKKPDEWILNNLADFQDTDWVVRFLSNRFSKWSDRYQQLFRSTSFFVGLPTRVIPLDKLWKKDRILPVTLIGDAAHVMPPFAGQGVNTGLMDALILSDNLTQGTFETIEDAIADYEQKMFIYAKEAQMQSGKNEIEMRDPDFSFTKLIK</sequence>
<dbReference type="AlphaFoldDB" id="A0AAD0YJ54"/>
<evidence type="ECO:0000256" key="1">
    <source>
        <dbReference type="ARBA" id="ARBA00022630"/>
    </source>
</evidence>
<dbReference type="SUPFAM" id="SSF51905">
    <property type="entry name" value="FAD/NAD(P)-binding domain"/>
    <property type="match status" value="1"/>
</dbReference>
<evidence type="ECO:0000313" key="8">
    <source>
        <dbReference type="Proteomes" id="UP000278288"/>
    </source>
</evidence>
<reference evidence="7 8" key="1">
    <citation type="submission" date="2018-11" db="EMBL/GenBank/DDBJ databases">
        <title>Proposal to divide the Flavobacteriaceae and reorganize its genera based on Amino Acid Identity values calculated from whole genome sequences.</title>
        <authorList>
            <person name="Nicholson A.C."/>
            <person name="Gulvik C.A."/>
            <person name="Whitney A.M."/>
            <person name="Humrighouse B.W."/>
            <person name="Bell M."/>
            <person name="Holmes B."/>
            <person name="Steigerwalt A.G."/>
            <person name="Villarma A."/>
            <person name="Sheth M."/>
            <person name="Batra D."/>
            <person name="Pryor J."/>
            <person name="Bernardet J.-F."/>
            <person name="Hugo C."/>
            <person name="Kampfer P."/>
            <person name="Newman J."/>
            <person name="McQuiston J.R."/>
        </authorList>
    </citation>
    <scope>NUCLEOTIDE SEQUENCE [LARGE SCALE GENOMIC DNA]</scope>
    <source>
        <strain evidence="7 8">G0041</strain>
    </source>
</reference>
<dbReference type="EC" id="1.14.13.-" evidence="5"/>
<keyword evidence="8" id="KW-1185">Reference proteome</keyword>
<dbReference type="InterPro" id="IPR043683">
    <property type="entry name" value="TetX_monooxygenase"/>
</dbReference>
<comment type="subunit">
    <text evidence="5">Monomer.</text>
</comment>
<dbReference type="Pfam" id="PF01494">
    <property type="entry name" value="FAD_binding_3"/>
    <property type="match status" value="1"/>
</dbReference>
<dbReference type="EMBL" id="CP033923">
    <property type="protein sequence ID" value="AZA89924.1"/>
    <property type="molecule type" value="Genomic_DNA"/>
</dbReference>
<keyword evidence="2 5" id="KW-0274">FAD</keyword>
<dbReference type="InterPro" id="IPR002938">
    <property type="entry name" value="FAD-bd"/>
</dbReference>
<comment type="function">
    <text evidence="5">An FAD-requiring monooxygenase active on some tetracycline antibiotic derivatives, which leads to their inactivation. Hydroxylates carbon 11a of tetracycline and some analogs.</text>
</comment>
<proteinExistence type="inferred from homology"/>
<keyword evidence="4 5" id="KW-0503">Monooxygenase</keyword>
<keyword evidence="1 5" id="KW-0285">Flavoprotein</keyword>
<dbReference type="HAMAP" id="MF_00845">
    <property type="entry name" value="TetX_monooxygenase"/>
    <property type="match status" value="1"/>
</dbReference>
<dbReference type="PRINTS" id="PR00420">
    <property type="entry name" value="RNGMNOXGNASE"/>
</dbReference>
<dbReference type="RefSeq" id="WP_123856363.1">
    <property type="nucleotide sequence ID" value="NZ_CP033923.1"/>
</dbReference>
<feature type="binding site" evidence="5">
    <location>
        <position position="43"/>
    </location>
    <ligand>
        <name>NADPH</name>
        <dbReference type="ChEBI" id="CHEBI:57783"/>
    </ligand>
</feature>
<evidence type="ECO:0000313" key="7">
    <source>
        <dbReference type="EMBL" id="AZA89924.1"/>
    </source>
</evidence>
<keyword evidence="3 5" id="KW-0560">Oxidoreductase</keyword>
<comment type="catalytic activity">
    <reaction evidence="5">
        <text>a tetracycline + NADPH + O2 + H(+) = an 11a-hydroxytetracycline + NADP(+) + H2O</text>
        <dbReference type="Rhea" id="RHEA:61444"/>
        <dbReference type="ChEBI" id="CHEBI:15377"/>
        <dbReference type="ChEBI" id="CHEBI:15378"/>
        <dbReference type="ChEBI" id="CHEBI:15379"/>
        <dbReference type="ChEBI" id="CHEBI:57783"/>
        <dbReference type="ChEBI" id="CHEBI:58349"/>
        <dbReference type="ChEBI" id="CHEBI:144644"/>
        <dbReference type="ChEBI" id="CHEBI:144645"/>
    </reaction>
</comment>
<accession>A0AAD0YJ54</accession>
<dbReference type="Proteomes" id="UP000278288">
    <property type="component" value="Chromosome"/>
</dbReference>
<evidence type="ECO:0000259" key="6">
    <source>
        <dbReference type="Pfam" id="PF01494"/>
    </source>
</evidence>
<evidence type="ECO:0000256" key="5">
    <source>
        <dbReference type="HAMAP-Rule" id="MF_00845"/>
    </source>
</evidence>
<dbReference type="KEGG" id="cnk:EG343_04435"/>
<feature type="binding site" evidence="5">
    <location>
        <position position="106"/>
    </location>
    <ligand>
        <name>FAD</name>
        <dbReference type="ChEBI" id="CHEBI:57692"/>
    </ligand>
</feature>
<comment type="domain">
    <text evidence="5">Consists of an N-terminal FAD-binding domain with a Rossman fold and a C-terminal substrate-binding domain.</text>
</comment>
<organism evidence="7 8">
    <name type="scientific">Chryseobacterium nakagawai</name>
    <dbReference type="NCBI Taxonomy" id="1241982"/>
    <lineage>
        <taxon>Bacteria</taxon>
        <taxon>Pseudomonadati</taxon>
        <taxon>Bacteroidota</taxon>
        <taxon>Flavobacteriia</taxon>
        <taxon>Flavobacteriales</taxon>
        <taxon>Weeksellaceae</taxon>
        <taxon>Chryseobacterium group</taxon>
        <taxon>Chryseobacterium</taxon>
    </lineage>
</organism>
<dbReference type="PANTHER" id="PTHR46972">
    <property type="entry name" value="MONOOXYGENASE ASQM-RELATED"/>
    <property type="match status" value="1"/>
</dbReference>
<dbReference type="InterPro" id="IPR036188">
    <property type="entry name" value="FAD/NAD-bd_sf"/>
</dbReference>
<keyword evidence="5" id="KW-0963">Cytoplasm</keyword>
<comment type="similarity">
    <text evidence="5">Belongs to the aromatic-ring hydroxylase family. TetX subfamily.</text>
</comment>